<dbReference type="InterPro" id="IPR036282">
    <property type="entry name" value="Glutathione-S-Trfase_C_sf"/>
</dbReference>
<dbReference type="SUPFAM" id="SSF52833">
    <property type="entry name" value="Thioredoxin-like"/>
    <property type="match status" value="1"/>
</dbReference>
<dbReference type="CDD" id="cd03207">
    <property type="entry name" value="GST_C_8"/>
    <property type="match status" value="1"/>
</dbReference>
<feature type="domain" description="GST C-terminal" evidence="2">
    <location>
        <begin position="83"/>
        <end position="199"/>
    </location>
</feature>
<dbReference type="CDD" id="cd03046">
    <property type="entry name" value="GST_N_GTT1_like"/>
    <property type="match status" value="1"/>
</dbReference>
<dbReference type="PROSITE" id="PS50405">
    <property type="entry name" value="GST_CTER"/>
    <property type="match status" value="1"/>
</dbReference>
<dbReference type="SFLD" id="SFLDS00019">
    <property type="entry name" value="Glutathione_Transferase_(cytos"/>
    <property type="match status" value="1"/>
</dbReference>
<dbReference type="Gene3D" id="3.40.30.10">
    <property type="entry name" value="Glutaredoxin"/>
    <property type="match status" value="1"/>
</dbReference>
<dbReference type="InterPro" id="IPR036249">
    <property type="entry name" value="Thioredoxin-like_sf"/>
</dbReference>
<dbReference type="Proteomes" id="UP001156706">
    <property type="component" value="Unassembled WGS sequence"/>
</dbReference>
<evidence type="ECO:0000313" key="3">
    <source>
        <dbReference type="EMBL" id="GLR14987.1"/>
    </source>
</evidence>
<protein>
    <submittedName>
        <fullName evidence="3">Glutathione S-transferase</fullName>
    </submittedName>
</protein>
<dbReference type="PANTHER" id="PTHR44051:SF8">
    <property type="entry name" value="GLUTATHIONE S-TRANSFERASE GSTA"/>
    <property type="match status" value="1"/>
</dbReference>
<gene>
    <name evidence="3" type="ORF">GCM10007907_37770</name>
</gene>
<dbReference type="SFLD" id="SFLDG00358">
    <property type="entry name" value="Main_(cytGST)"/>
    <property type="match status" value="1"/>
</dbReference>
<evidence type="ECO:0000259" key="1">
    <source>
        <dbReference type="PROSITE" id="PS50404"/>
    </source>
</evidence>
<sequence>MALTLYGSSYSRSLRVLWMLKELDLPFEHIPLQWQECGQNADYLAINPTGTIPTLVDDGFVLAESLAINLHLARRYGRLWPAAEQDQALCWQWSLWAVASMETSYIQWAAHTLWLAPEARDPAKAAAATEALQRPLARLEQALQGQPWLLGHDFSVADLNVAGCINGLRRFDLTAYPTMAAWLNRCLDRPAYRAATQLP</sequence>
<dbReference type="Gene3D" id="1.20.1050.10">
    <property type="match status" value="1"/>
</dbReference>
<reference evidence="4" key="1">
    <citation type="journal article" date="2019" name="Int. J. Syst. Evol. Microbiol.">
        <title>The Global Catalogue of Microorganisms (GCM) 10K type strain sequencing project: providing services to taxonomists for standard genome sequencing and annotation.</title>
        <authorList>
            <consortium name="The Broad Institute Genomics Platform"/>
            <consortium name="The Broad Institute Genome Sequencing Center for Infectious Disease"/>
            <person name="Wu L."/>
            <person name="Ma J."/>
        </authorList>
    </citation>
    <scope>NUCLEOTIDE SEQUENCE [LARGE SCALE GENOMIC DNA]</scope>
    <source>
        <strain evidence="4">NBRC 110044</strain>
    </source>
</reference>
<dbReference type="PANTHER" id="PTHR44051">
    <property type="entry name" value="GLUTATHIONE S-TRANSFERASE-RELATED"/>
    <property type="match status" value="1"/>
</dbReference>
<dbReference type="EMBL" id="BSOG01000006">
    <property type="protein sequence ID" value="GLR14987.1"/>
    <property type="molecule type" value="Genomic_DNA"/>
</dbReference>
<dbReference type="SUPFAM" id="SSF47616">
    <property type="entry name" value="GST C-terminal domain-like"/>
    <property type="match status" value="1"/>
</dbReference>
<feature type="domain" description="GST N-terminal" evidence="1">
    <location>
        <begin position="1"/>
        <end position="80"/>
    </location>
</feature>
<organism evidence="3 4">
    <name type="scientific">Chitinimonas prasina</name>
    <dbReference type="NCBI Taxonomy" id="1434937"/>
    <lineage>
        <taxon>Bacteria</taxon>
        <taxon>Pseudomonadati</taxon>
        <taxon>Pseudomonadota</taxon>
        <taxon>Betaproteobacteria</taxon>
        <taxon>Neisseriales</taxon>
        <taxon>Chitinibacteraceae</taxon>
        <taxon>Chitinimonas</taxon>
    </lineage>
</organism>
<comment type="caution">
    <text evidence="3">The sequence shown here is derived from an EMBL/GenBank/DDBJ whole genome shotgun (WGS) entry which is preliminary data.</text>
</comment>
<dbReference type="InterPro" id="IPR040079">
    <property type="entry name" value="Glutathione_S-Trfase"/>
</dbReference>
<proteinExistence type="predicted"/>
<dbReference type="InterPro" id="IPR004045">
    <property type="entry name" value="Glutathione_S-Trfase_N"/>
</dbReference>
<dbReference type="InterPro" id="IPR010987">
    <property type="entry name" value="Glutathione-S-Trfase_C-like"/>
</dbReference>
<dbReference type="RefSeq" id="WP_284198053.1">
    <property type="nucleotide sequence ID" value="NZ_BSOG01000006.1"/>
</dbReference>
<name>A0ABQ5YJ05_9NEIS</name>
<keyword evidence="4" id="KW-1185">Reference proteome</keyword>
<accession>A0ABQ5YJ05</accession>
<dbReference type="InterPro" id="IPR004046">
    <property type="entry name" value="GST_C"/>
</dbReference>
<evidence type="ECO:0000313" key="4">
    <source>
        <dbReference type="Proteomes" id="UP001156706"/>
    </source>
</evidence>
<dbReference type="SFLD" id="SFLDG01150">
    <property type="entry name" value="Main.1:_Beta-like"/>
    <property type="match status" value="1"/>
</dbReference>
<dbReference type="PROSITE" id="PS50404">
    <property type="entry name" value="GST_NTER"/>
    <property type="match status" value="1"/>
</dbReference>
<dbReference type="Pfam" id="PF00043">
    <property type="entry name" value="GST_C"/>
    <property type="match status" value="1"/>
</dbReference>
<dbReference type="Pfam" id="PF13409">
    <property type="entry name" value="GST_N_2"/>
    <property type="match status" value="1"/>
</dbReference>
<evidence type="ECO:0000259" key="2">
    <source>
        <dbReference type="PROSITE" id="PS50405"/>
    </source>
</evidence>